<feature type="compositionally biased region" description="Gly residues" evidence="2">
    <location>
        <begin position="1"/>
        <end position="17"/>
    </location>
</feature>
<dbReference type="OrthoDB" id="7500697at2"/>
<dbReference type="GO" id="GO:0016787">
    <property type="term" value="F:hydrolase activity"/>
    <property type="evidence" value="ECO:0007669"/>
    <property type="project" value="UniProtKB-KW"/>
</dbReference>
<accession>A0A5C8NKD1</accession>
<dbReference type="SUPFAM" id="SSF52499">
    <property type="entry name" value="Isochorismatase-like hydrolases"/>
    <property type="match status" value="1"/>
</dbReference>
<proteinExistence type="predicted"/>
<dbReference type="PANTHER" id="PTHR43540:SF1">
    <property type="entry name" value="ISOCHORISMATASE HYDROLASE"/>
    <property type="match status" value="1"/>
</dbReference>
<feature type="compositionally biased region" description="Basic residues" evidence="2">
    <location>
        <begin position="89"/>
        <end position="99"/>
    </location>
</feature>
<protein>
    <submittedName>
        <fullName evidence="4">Isochorismatase family protein</fullName>
    </submittedName>
</protein>
<organism evidence="4 5">
    <name type="scientific">Aeromicrobium terrae</name>
    <dbReference type="NCBI Taxonomy" id="2498846"/>
    <lineage>
        <taxon>Bacteria</taxon>
        <taxon>Bacillati</taxon>
        <taxon>Actinomycetota</taxon>
        <taxon>Actinomycetes</taxon>
        <taxon>Propionibacteriales</taxon>
        <taxon>Nocardioidaceae</taxon>
        <taxon>Aeromicrobium</taxon>
    </lineage>
</organism>
<feature type="region of interest" description="Disordered" evidence="2">
    <location>
        <begin position="215"/>
        <end position="250"/>
    </location>
</feature>
<dbReference type="Pfam" id="PF00857">
    <property type="entry name" value="Isochorismatase"/>
    <property type="match status" value="1"/>
</dbReference>
<feature type="compositionally biased region" description="Basic and acidic residues" evidence="2">
    <location>
        <begin position="222"/>
        <end position="245"/>
    </location>
</feature>
<feature type="compositionally biased region" description="Basic and acidic residues" evidence="2">
    <location>
        <begin position="23"/>
        <end position="41"/>
    </location>
</feature>
<feature type="region of interest" description="Disordered" evidence="2">
    <location>
        <begin position="1"/>
        <end position="99"/>
    </location>
</feature>
<evidence type="ECO:0000256" key="2">
    <source>
        <dbReference type="SAM" id="MobiDB-lite"/>
    </source>
</evidence>
<dbReference type="AlphaFoldDB" id="A0A5C8NKD1"/>
<dbReference type="EMBL" id="VDUX01000003">
    <property type="protein sequence ID" value="TXL61325.1"/>
    <property type="molecule type" value="Genomic_DNA"/>
</dbReference>
<dbReference type="InterPro" id="IPR050272">
    <property type="entry name" value="Isochorismatase-like_hydrls"/>
</dbReference>
<reference evidence="4 5" key="1">
    <citation type="submission" date="2019-06" db="EMBL/GenBank/DDBJ databases">
        <title>Aeromicrobium sp. nov., isolated from a maize field.</title>
        <authorList>
            <person name="Lin S.-Y."/>
            <person name="Tsai C.-F."/>
            <person name="Young C.-C."/>
        </authorList>
    </citation>
    <scope>NUCLEOTIDE SEQUENCE [LARGE SCALE GENOMIC DNA]</scope>
    <source>
        <strain evidence="4 5">CC-CFT486</strain>
    </source>
</reference>
<comment type="caution">
    <text evidence="4">The sequence shown here is derived from an EMBL/GenBank/DDBJ whole genome shotgun (WGS) entry which is preliminary data.</text>
</comment>
<evidence type="ECO:0000256" key="1">
    <source>
        <dbReference type="ARBA" id="ARBA00022801"/>
    </source>
</evidence>
<dbReference type="InterPro" id="IPR036380">
    <property type="entry name" value="Isochorismatase-like_sf"/>
</dbReference>
<keyword evidence="1" id="KW-0378">Hydrolase</keyword>
<dbReference type="InterPro" id="IPR000868">
    <property type="entry name" value="Isochorismatase-like_dom"/>
</dbReference>
<keyword evidence="5" id="KW-1185">Reference proteome</keyword>
<sequence length="359" mass="39384">MGGGELRPEVAGGGGQVLHGQRGRGDAQDHPAVDGPAHHDGPAPGHRPSRHRHRHRRVLHVHRRSRRPDHQRRPAVRHVGPVRPGGRAHGARRRPDARRRLARVPRGALVRRRERREGPGVTVVQNADVATPTDLLSEHEREVLAAAGYGQRAGFGASPVLLVVDVNHNFCGDQPAPILESVQTWRNSCGEHAWEALPHLRRVIDAARRSGIPVIYTTGQDPRPDGLDSGRWADKNRRRGEDTGAHRGVGNRIMPQIAPTEADIVIAKPKPSAFFATQLASLLVELGADTVLVCGSTTSGCVRATVLDGFSLNYRMGVIAECTFDRIQLSHRVNLLDMDQKYADVVSLQESLAYLEELR</sequence>
<gene>
    <name evidence="4" type="ORF">FHP06_07800</name>
</gene>
<feature type="compositionally biased region" description="Basic residues" evidence="2">
    <location>
        <begin position="47"/>
        <end position="76"/>
    </location>
</feature>
<evidence type="ECO:0000313" key="4">
    <source>
        <dbReference type="EMBL" id="TXL61325.1"/>
    </source>
</evidence>
<name>A0A5C8NKD1_9ACTN</name>
<evidence type="ECO:0000313" key="5">
    <source>
        <dbReference type="Proteomes" id="UP000321571"/>
    </source>
</evidence>
<feature type="domain" description="Isochorismatase-like" evidence="3">
    <location>
        <begin position="160"/>
        <end position="349"/>
    </location>
</feature>
<evidence type="ECO:0000259" key="3">
    <source>
        <dbReference type="Pfam" id="PF00857"/>
    </source>
</evidence>
<dbReference type="Proteomes" id="UP000321571">
    <property type="component" value="Unassembled WGS sequence"/>
</dbReference>
<dbReference type="Gene3D" id="3.40.50.850">
    <property type="entry name" value="Isochorismatase-like"/>
    <property type="match status" value="1"/>
</dbReference>
<dbReference type="PANTHER" id="PTHR43540">
    <property type="entry name" value="PEROXYUREIDOACRYLATE/UREIDOACRYLATE AMIDOHYDROLASE-RELATED"/>
    <property type="match status" value="1"/>
</dbReference>